<protein>
    <submittedName>
        <fullName evidence="1">Uncharacterized protein</fullName>
    </submittedName>
</protein>
<dbReference type="EMBL" id="GBXM01044371">
    <property type="protein sequence ID" value="JAH64206.1"/>
    <property type="molecule type" value="Transcribed_RNA"/>
</dbReference>
<name>A0A0E9UEG9_ANGAN</name>
<dbReference type="AlphaFoldDB" id="A0A0E9UEG9"/>
<evidence type="ECO:0000313" key="1">
    <source>
        <dbReference type="EMBL" id="JAH64206.1"/>
    </source>
</evidence>
<organism evidence="1">
    <name type="scientific">Anguilla anguilla</name>
    <name type="common">European freshwater eel</name>
    <name type="synonym">Muraena anguilla</name>
    <dbReference type="NCBI Taxonomy" id="7936"/>
    <lineage>
        <taxon>Eukaryota</taxon>
        <taxon>Metazoa</taxon>
        <taxon>Chordata</taxon>
        <taxon>Craniata</taxon>
        <taxon>Vertebrata</taxon>
        <taxon>Euteleostomi</taxon>
        <taxon>Actinopterygii</taxon>
        <taxon>Neopterygii</taxon>
        <taxon>Teleostei</taxon>
        <taxon>Anguilliformes</taxon>
        <taxon>Anguillidae</taxon>
        <taxon>Anguilla</taxon>
    </lineage>
</organism>
<proteinExistence type="predicted"/>
<sequence length="16" mass="1915">MHMRKAVLLPTIYTLQ</sequence>
<reference evidence="1" key="2">
    <citation type="journal article" date="2015" name="Fish Shellfish Immunol.">
        <title>Early steps in the European eel (Anguilla anguilla)-Vibrio vulnificus interaction in the gills: Role of the RtxA13 toxin.</title>
        <authorList>
            <person name="Callol A."/>
            <person name="Pajuelo D."/>
            <person name="Ebbesson L."/>
            <person name="Teles M."/>
            <person name="MacKenzie S."/>
            <person name="Amaro C."/>
        </authorList>
    </citation>
    <scope>NUCLEOTIDE SEQUENCE</scope>
</reference>
<accession>A0A0E9UEG9</accession>
<reference evidence="1" key="1">
    <citation type="submission" date="2014-11" db="EMBL/GenBank/DDBJ databases">
        <authorList>
            <person name="Amaro Gonzalez C."/>
        </authorList>
    </citation>
    <scope>NUCLEOTIDE SEQUENCE</scope>
</reference>